<dbReference type="Gene3D" id="2.60.40.10">
    <property type="entry name" value="Immunoglobulins"/>
    <property type="match status" value="1"/>
</dbReference>
<feature type="domain" description="Ig-like" evidence="3">
    <location>
        <begin position="31"/>
        <end position="114"/>
    </location>
</feature>
<keyword evidence="5" id="KW-1185">Reference proteome</keyword>
<reference evidence="4" key="1">
    <citation type="submission" date="2021-03" db="EMBL/GenBank/DDBJ databases">
        <authorList>
            <person name="Bekaert M."/>
        </authorList>
    </citation>
    <scope>NUCLEOTIDE SEQUENCE</scope>
</reference>
<dbReference type="InterPro" id="IPR036179">
    <property type="entry name" value="Ig-like_dom_sf"/>
</dbReference>
<protein>
    <recommendedName>
        <fullName evidence="3">Ig-like domain-containing protein</fullName>
    </recommendedName>
</protein>
<evidence type="ECO:0000313" key="5">
    <source>
        <dbReference type="Proteomes" id="UP000683360"/>
    </source>
</evidence>
<gene>
    <name evidence="4" type="ORF">MEDL_11681</name>
</gene>
<keyword evidence="1" id="KW-0472">Membrane</keyword>
<sequence>MQTILINIIVFQLAVLHGDQTLQKKMYAKIGSEVILTCKISKETSTQSWRKHATQLTRGIEKNERFLGHERLEIINDRGFYNLKIYNITENDFSTYLCETQQGNSITTEETRLIHLVTSMTNPNADTTTGKLIDKHTYKEKAYIVPYDSSTSETKDDTGMHVGKRLFNGLFVTGFVLLCLSICANCFFDKLRAAFRRRKKNRSDDDEN</sequence>
<dbReference type="AlphaFoldDB" id="A0A8S3QR35"/>
<keyword evidence="1" id="KW-0812">Transmembrane</keyword>
<evidence type="ECO:0000259" key="3">
    <source>
        <dbReference type="PROSITE" id="PS50835"/>
    </source>
</evidence>
<evidence type="ECO:0000256" key="2">
    <source>
        <dbReference type="SAM" id="SignalP"/>
    </source>
</evidence>
<evidence type="ECO:0000256" key="1">
    <source>
        <dbReference type="SAM" id="Phobius"/>
    </source>
</evidence>
<name>A0A8S3QR35_MYTED</name>
<dbReference type="EMBL" id="CAJPWZ010000577">
    <property type="protein sequence ID" value="CAG2196828.1"/>
    <property type="molecule type" value="Genomic_DNA"/>
</dbReference>
<feature type="transmembrane region" description="Helical" evidence="1">
    <location>
        <begin position="166"/>
        <end position="188"/>
    </location>
</feature>
<organism evidence="4 5">
    <name type="scientific">Mytilus edulis</name>
    <name type="common">Blue mussel</name>
    <dbReference type="NCBI Taxonomy" id="6550"/>
    <lineage>
        <taxon>Eukaryota</taxon>
        <taxon>Metazoa</taxon>
        <taxon>Spiralia</taxon>
        <taxon>Lophotrochozoa</taxon>
        <taxon>Mollusca</taxon>
        <taxon>Bivalvia</taxon>
        <taxon>Autobranchia</taxon>
        <taxon>Pteriomorphia</taxon>
        <taxon>Mytilida</taxon>
        <taxon>Mytiloidea</taxon>
        <taxon>Mytilidae</taxon>
        <taxon>Mytilinae</taxon>
        <taxon>Mytilus</taxon>
    </lineage>
</organism>
<evidence type="ECO:0000313" key="4">
    <source>
        <dbReference type="EMBL" id="CAG2196828.1"/>
    </source>
</evidence>
<accession>A0A8S3QR35</accession>
<dbReference type="SUPFAM" id="SSF48726">
    <property type="entry name" value="Immunoglobulin"/>
    <property type="match status" value="1"/>
</dbReference>
<proteinExistence type="predicted"/>
<dbReference type="InterPro" id="IPR007110">
    <property type="entry name" value="Ig-like_dom"/>
</dbReference>
<comment type="caution">
    <text evidence="4">The sequence shown here is derived from an EMBL/GenBank/DDBJ whole genome shotgun (WGS) entry which is preliminary data.</text>
</comment>
<dbReference type="InterPro" id="IPR013783">
    <property type="entry name" value="Ig-like_fold"/>
</dbReference>
<dbReference type="Proteomes" id="UP000683360">
    <property type="component" value="Unassembled WGS sequence"/>
</dbReference>
<keyword evidence="1" id="KW-1133">Transmembrane helix</keyword>
<feature type="chain" id="PRO_5035756467" description="Ig-like domain-containing protein" evidence="2">
    <location>
        <begin position="19"/>
        <end position="208"/>
    </location>
</feature>
<dbReference type="PROSITE" id="PS50835">
    <property type="entry name" value="IG_LIKE"/>
    <property type="match status" value="1"/>
</dbReference>
<dbReference type="SMART" id="SM00409">
    <property type="entry name" value="IG"/>
    <property type="match status" value="1"/>
</dbReference>
<dbReference type="InterPro" id="IPR003599">
    <property type="entry name" value="Ig_sub"/>
</dbReference>
<keyword evidence="2" id="KW-0732">Signal</keyword>
<feature type="signal peptide" evidence="2">
    <location>
        <begin position="1"/>
        <end position="18"/>
    </location>
</feature>